<proteinExistence type="predicted"/>
<evidence type="ECO:0000313" key="2">
    <source>
        <dbReference type="EMBL" id="TFK34518.1"/>
    </source>
</evidence>
<evidence type="ECO:0000256" key="1">
    <source>
        <dbReference type="SAM" id="Phobius"/>
    </source>
</evidence>
<name>A0A5C3LQC7_9AGAR</name>
<dbReference type="AlphaFoldDB" id="A0A5C3LQC7"/>
<sequence>MLGLLEISRAGSEQQLPMLYGPEGWYLVENSRFFCLMGMGSSSADLHTHSARYQPSCGCRSSTDYGQSPRLLLGTTLPAFSKRPCPVVDRCPLISTQDLLCDLTLPEQSSSFHVCSLILVSLGTRRVRISLLYSYVLSSSRHLHLFTFHHPFLIISLSLPLPCHSFPPIPNVQPPSTPLPTARFPYPVHIALASSQLFILSSLLSFFFFFSGFEGILVVVNPSPSHHFLLKTNSIF</sequence>
<feature type="transmembrane region" description="Helical" evidence="1">
    <location>
        <begin position="197"/>
        <end position="220"/>
    </location>
</feature>
<accession>A0A5C3LQC7</accession>
<dbReference type="Proteomes" id="UP000308652">
    <property type="component" value="Unassembled WGS sequence"/>
</dbReference>
<keyword evidence="1" id="KW-0472">Membrane</keyword>
<reference evidence="2 3" key="1">
    <citation type="journal article" date="2019" name="Nat. Ecol. Evol.">
        <title>Megaphylogeny resolves global patterns of mushroom evolution.</title>
        <authorList>
            <person name="Varga T."/>
            <person name="Krizsan K."/>
            <person name="Foldi C."/>
            <person name="Dima B."/>
            <person name="Sanchez-Garcia M."/>
            <person name="Sanchez-Ramirez S."/>
            <person name="Szollosi G.J."/>
            <person name="Szarkandi J.G."/>
            <person name="Papp V."/>
            <person name="Albert L."/>
            <person name="Andreopoulos W."/>
            <person name="Angelini C."/>
            <person name="Antonin V."/>
            <person name="Barry K.W."/>
            <person name="Bougher N.L."/>
            <person name="Buchanan P."/>
            <person name="Buyck B."/>
            <person name="Bense V."/>
            <person name="Catcheside P."/>
            <person name="Chovatia M."/>
            <person name="Cooper J."/>
            <person name="Damon W."/>
            <person name="Desjardin D."/>
            <person name="Finy P."/>
            <person name="Geml J."/>
            <person name="Haridas S."/>
            <person name="Hughes K."/>
            <person name="Justo A."/>
            <person name="Karasinski D."/>
            <person name="Kautmanova I."/>
            <person name="Kiss B."/>
            <person name="Kocsube S."/>
            <person name="Kotiranta H."/>
            <person name="LaButti K.M."/>
            <person name="Lechner B.E."/>
            <person name="Liimatainen K."/>
            <person name="Lipzen A."/>
            <person name="Lukacs Z."/>
            <person name="Mihaltcheva S."/>
            <person name="Morgado L.N."/>
            <person name="Niskanen T."/>
            <person name="Noordeloos M.E."/>
            <person name="Ohm R.A."/>
            <person name="Ortiz-Santana B."/>
            <person name="Ovrebo C."/>
            <person name="Racz N."/>
            <person name="Riley R."/>
            <person name="Savchenko A."/>
            <person name="Shiryaev A."/>
            <person name="Soop K."/>
            <person name="Spirin V."/>
            <person name="Szebenyi C."/>
            <person name="Tomsovsky M."/>
            <person name="Tulloss R.E."/>
            <person name="Uehling J."/>
            <person name="Grigoriev I.V."/>
            <person name="Vagvolgyi C."/>
            <person name="Papp T."/>
            <person name="Martin F.M."/>
            <person name="Miettinen O."/>
            <person name="Hibbett D.S."/>
            <person name="Nagy L.G."/>
        </authorList>
    </citation>
    <scope>NUCLEOTIDE SEQUENCE [LARGE SCALE GENOMIC DNA]</scope>
    <source>
        <strain evidence="2 3">CBS 166.37</strain>
    </source>
</reference>
<dbReference type="EMBL" id="ML213630">
    <property type="protein sequence ID" value="TFK34518.1"/>
    <property type="molecule type" value="Genomic_DNA"/>
</dbReference>
<evidence type="ECO:0000313" key="3">
    <source>
        <dbReference type="Proteomes" id="UP000308652"/>
    </source>
</evidence>
<keyword evidence="1" id="KW-1133">Transmembrane helix</keyword>
<keyword evidence="3" id="KW-1185">Reference proteome</keyword>
<protein>
    <submittedName>
        <fullName evidence="2">Uncharacterized protein</fullName>
    </submittedName>
</protein>
<keyword evidence="1" id="KW-0812">Transmembrane</keyword>
<organism evidence="2 3">
    <name type="scientific">Crucibulum laeve</name>
    <dbReference type="NCBI Taxonomy" id="68775"/>
    <lineage>
        <taxon>Eukaryota</taxon>
        <taxon>Fungi</taxon>
        <taxon>Dikarya</taxon>
        <taxon>Basidiomycota</taxon>
        <taxon>Agaricomycotina</taxon>
        <taxon>Agaricomycetes</taxon>
        <taxon>Agaricomycetidae</taxon>
        <taxon>Agaricales</taxon>
        <taxon>Agaricineae</taxon>
        <taxon>Nidulariaceae</taxon>
        <taxon>Crucibulum</taxon>
    </lineage>
</organism>
<gene>
    <name evidence="2" type="ORF">BDQ12DRAFT_362753</name>
</gene>